<accession>A0A1B6F0N2</accession>
<protein>
    <submittedName>
        <fullName evidence="1">Uncharacterized protein</fullName>
    </submittedName>
</protein>
<evidence type="ECO:0000313" key="1">
    <source>
        <dbReference type="EMBL" id="JAS43802.1"/>
    </source>
</evidence>
<name>A0A1B6F0N2_9HEMI</name>
<sequence>TVIVPPTEDVLEFKKWSKHHYKGKVLSTESYGRNIPKERKVKFNVSRFKHFSYSSENIGHVVAREFIDALDQHTFNIGTGAEVTLLLEKAHPSRAAPGSCR</sequence>
<feature type="non-terminal residue" evidence="1">
    <location>
        <position position="101"/>
    </location>
</feature>
<gene>
    <name evidence="1" type="ORF">g.48131</name>
</gene>
<proteinExistence type="predicted"/>
<feature type="non-terminal residue" evidence="1">
    <location>
        <position position="1"/>
    </location>
</feature>
<dbReference type="AlphaFoldDB" id="A0A1B6F0N2"/>
<dbReference type="EMBL" id="GECZ01025967">
    <property type="protein sequence ID" value="JAS43802.1"/>
    <property type="molecule type" value="Transcribed_RNA"/>
</dbReference>
<organism evidence="1">
    <name type="scientific">Cuerna arida</name>
    <dbReference type="NCBI Taxonomy" id="1464854"/>
    <lineage>
        <taxon>Eukaryota</taxon>
        <taxon>Metazoa</taxon>
        <taxon>Ecdysozoa</taxon>
        <taxon>Arthropoda</taxon>
        <taxon>Hexapoda</taxon>
        <taxon>Insecta</taxon>
        <taxon>Pterygota</taxon>
        <taxon>Neoptera</taxon>
        <taxon>Paraneoptera</taxon>
        <taxon>Hemiptera</taxon>
        <taxon>Auchenorrhyncha</taxon>
        <taxon>Membracoidea</taxon>
        <taxon>Cicadellidae</taxon>
        <taxon>Cicadellinae</taxon>
        <taxon>Proconiini</taxon>
        <taxon>Cuerna</taxon>
    </lineage>
</organism>
<reference evidence="1" key="1">
    <citation type="submission" date="2015-11" db="EMBL/GenBank/DDBJ databases">
        <title>De novo transcriptome assembly of four potential Pierce s Disease insect vectors from Arizona vineyards.</title>
        <authorList>
            <person name="Tassone E.E."/>
        </authorList>
    </citation>
    <scope>NUCLEOTIDE SEQUENCE</scope>
</reference>